<name>A0AAP0KV56_9MAGN</name>
<comment type="caution">
    <text evidence="2">The sequence shown here is derived from an EMBL/GenBank/DDBJ whole genome shotgun (WGS) entry which is preliminary data.</text>
</comment>
<reference evidence="2 3" key="1">
    <citation type="submission" date="2024-01" db="EMBL/GenBank/DDBJ databases">
        <title>Genome assemblies of Stephania.</title>
        <authorList>
            <person name="Yang L."/>
        </authorList>
    </citation>
    <scope>NUCLEOTIDE SEQUENCE [LARGE SCALE GENOMIC DNA]</scope>
    <source>
        <strain evidence="2">JXDWG</strain>
        <tissue evidence="2">Leaf</tissue>
    </source>
</reference>
<gene>
    <name evidence="2" type="ORF">Scep_004976</name>
</gene>
<proteinExistence type="predicted"/>
<sequence length="70" mass="8097">MMASDTVYHIKHQKAPSQYWPDNCCYMQTHTMVGTPPMILQTPKHKPTTYPQEPESISQSAHQSEDEKSY</sequence>
<dbReference type="AlphaFoldDB" id="A0AAP0KV56"/>
<accession>A0AAP0KV56</accession>
<feature type="compositionally biased region" description="Polar residues" evidence="1">
    <location>
        <begin position="49"/>
        <end position="62"/>
    </location>
</feature>
<organism evidence="2 3">
    <name type="scientific">Stephania cephalantha</name>
    <dbReference type="NCBI Taxonomy" id="152367"/>
    <lineage>
        <taxon>Eukaryota</taxon>
        <taxon>Viridiplantae</taxon>
        <taxon>Streptophyta</taxon>
        <taxon>Embryophyta</taxon>
        <taxon>Tracheophyta</taxon>
        <taxon>Spermatophyta</taxon>
        <taxon>Magnoliopsida</taxon>
        <taxon>Ranunculales</taxon>
        <taxon>Menispermaceae</taxon>
        <taxon>Menispermoideae</taxon>
        <taxon>Cissampelideae</taxon>
        <taxon>Stephania</taxon>
    </lineage>
</organism>
<evidence type="ECO:0000313" key="3">
    <source>
        <dbReference type="Proteomes" id="UP001419268"/>
    </source>
</evidence>
<protein>
    <submittedName>
        <fullName evidence="2">Uncharacterized protein</fullName>
    </submittedName>
</protein>
<keyword evidence="3" id="KW-1185">Reference proteome</keyword>
<feature type="region of interest" description="Disordered" evidence="1">
    <location>
        <begin position="37"/>
        <end position="70"/>
    </location>
</feature>
<evidence type="ECO:0000313" key="2">
    <source>
        <dbReference type="EMBL" id="KAK9158402.1"/>
    </source>
</evidence>
<evidence type="ECO:0000256" key="1">
    <source>
        <dbReference type="SAM" id="MobiDB-lite"/>
    </source>
</evidence>
<dbReference type="EMBL" id="JBBNAG010000002">
    <property type="protein sequence ID" value="KAK9158402.1"/>
    <property type="molecule type" value="Genomic_DNA"/>
</dbReference>
<dbReference type="Proteomes" id="UP001419268">
    <property type="component" value="Unassembled WGS sequence"/>
</dbReference>